<name>A0A147DBV5_9HYPH</name>
<protein>
    <recommendedName>
        <fullName evidence="1">Gcp-like domain-containing protein</fullName>
    </recommendedName>
</protein>
<gene>
    <name evidence="2" type="ORF">NS226_00560</name>
</gene>
<dbReference type="Gene3D" id="3.30.420.40">
    <property type="match status" value="2"/>
</dbReference>
<comment type="caution">
    <text evidence="2">The sequence shown here is derived from an EMBL/GenBank/DDBJ whole genome shotgun (WGS) entry which is preliminary data.</text>
</comment>
<dbReference type="CDD" id="cd24032">
    <property type="entry name" value="ASKHA_NBD_TsaB"/>
    <property type="match status" value="1"/>
</dbReference>
<dbReference type="NCBIfam" id="TIGR03725">
    <property type="entry name" value="T6A_YeaZ"/>
    <property type="match status" value="1"/>
</dbReference>
<sequence length="229" mass="23331">MLLAIDTANERCSAALLRLSDGGFAALREDEIGRGHAERLMDMLQSVLDEAGADWSEVAKLAVCIGPGSFTGIRVGVAAARGLEISLGVPSVGISTLEALAEPEWGEGPVLAVHDARRGEVYAALFAQGGETLREPEALAPDALPAFVASAGAGLRVVGTGVAIAAGVLGEGAALFLAERRFASIAALARLAAKRAPDGPPLPLYLRGADAKAQVPLGLRAAPLVTNPL</sequence>
<dbReference type="InterPro" id="IPR022496">
    <property type="entry name" value="T6A_TsaB"/>
</dbReference>
<dbReference type="GO" id="GO:0005829">
    <property type="term" value="C:cytosol"/>
    <property type="evidence" value="ECO:0007669"/>
    <property type="project" value="TreeGrafter"/>
</dbReference>
<dbReference type="InterPro" id="IPR043129">
    <property type="entry name" value="ATPase_NBD"/>
</dbReference>
<dbReference type="PATRIC" id="fig|401562.3.peg.122"/>
<dbReference type="SUPFAM" id="SSF53067">
    <property type="entry name" value="Actin-like ATPase domain"/>
    <property type="match status" value="2"/>
</dbReference>
<proteinExistence type="predicted"/>
<dbReference type="PANTHER" id="PTHR11735:SF11">
    <property type="entry name" value="TRNA THREONYLCARBAMOYLADENOSINE BIOSYNTHESIS PROTEIN TSAB"/>
    <property type="match status" value="1"/>
</dbReference>
<dbReference type="GO" id="GO:0002949">
    <property type="term" value="P:tRNA threonylcarbamoyladenosine modification"/>
    <property type="evidence" value="ECO:0007669"/>
    <property type="project" value="InterPro"/>
</dbReference>
<organism evidence="2 3">
    <name type="scientific">Aureimonas ureilytica</name>
    <dbReference type="NCBI Taxonomy" id="401562"/>
    <lineage>
        <taxon>Bacteria</taxon>
        <taxon>Pseudomonadati</taxon>
        <taxon>Pseudomonadota</taxon>
        <taxon>Alphaproteobacteria</taxon>
        <taxon>Hyphomicrobiales</taxon>
        <taxon>Aurantimonadaceae</taxon>
        <taxon>Aureimonas</taxon>
    </lineage>
</organism>
<dbReference type="PANTHER" id="PTHR11735">
    <property type="entry name" value="TRNA N6-ADENOSINE THREONYLCARBAMOYLTRANSFERASE"/>
    <property type="match status" value="1"/>
</dbReference>
<evidence type="ECO:0000313" key="2">
    <source>
        <dbReference type="EMBL" id="KTQ98749.1"/>
    </source>
</evidence>
<dbReference type="OrthoDB" id="9809995at2"/>
<accession>A0A147DBV5</accession>
<evidence type="ECO:0000259" key="1">
    <source>
        <dbReference type="Pfam" id="PF00814"/>
    </source>
</evidence>
<feature type="domain" description="Gcp-like" evidence="1">
    <location>
        <begin position="33"/>
        <end position="135"/>
    </location>
</feature>
<reference evidence="2 3" key="1">
    <citation type="journal article" date="2016" name="Front. Microbiol.">
        <title>Genomic Resource of Rice Seed Associated Bacteria.</title>
        <authorList>
            <person name="Midha S."/>
            <person name="Bansal K."/>
            <person name="Sharma S."/>
            <person name="Kumar N."/>
            <person name="Patil P.P."/>
            <person name="Chaudhry V."/>
            <person name="Patil P.B."/>
        </authorList>
    </citation>
    <scope>NUCLEOTIDE SEQUENCE [LARGE SCALE GENOMIC DNA]</scope>
    <source>
        <strain evidence="2 3">NS226</strain>
    </source>
</reference>
<dbReference type="Proteomes" id="UP000078272">
    <property type="component" value="Unassembled WGS sequence"/>
</dbReference>
<dbReference type="Pfam" id="PF00814">
    <property type="entry name" value="TsaD"/>
    <property type="match status" value="1"/>
</dbReference>
<dbReference type="EMBL" id="LDPZ01000001">
    <property type="protein sequence ID" value="KTQ98749.1"/>
    <property type="molecule type" value="Genomic_DNA"/>
</dbReference>
<evidence type="ECO:0000313" key="3">
    <source>
        <dbReference type="Proteomes" id="UP000078272"/>
    </source>
</evidence>
<dbReference type="AlphaFoldDB" id="A0A147DBV5"/>
<dbReference type="InterPro" id="IPR000905">
    <property type="entry name" value="Gcp-like_dom"/>
</dbReference>
<dbReference type="STRING" id="401562.NS365_19860"/>